<dbReference type="InterPro" id="IPR036388">
    <property type="entry name" value="WH-like_DNA-bd_sf"/>
</dbReference>
<dbReference type="InterPro" id="IPR024550">
    <property type="entry name" value="TFIIEa/SarR/Rpc3_HTH_dom"/>
</dbReference>
<evidence type="ECO:0000256" key="1">
    <source>
        <dbReference type="ARBA" id="ARBA00023015"/>
    </source>
</evidence>
<dbReference type="Pfam" id="PF02002">
    <property type="entry name" value="TFIIE_alpha"/>
    <property type="match status" value="1"/>
</dbReference>
<dbReference type="SMART" id="SM00531">
    <property type="entry name" value="TFIIE"/>
    <property type="match status" value="1"/>
</dbReference>
<dbReference type="PANTHER" id="PTHR13097">
    <property type="entry name" value="TRANSCRIPTION INITIATION FACTOR IIE, ALPHA SUBUNIT"/>
    <property type="match status" value="1"/>
</dbReference>
<dbReference type="Proteomes" id="UP000470772">
    <property type="component" value="Unassembled WGS sequence"/>
</dbReference>
<dbReference type="InterPro" id="IPR039997">
    <property type="entry name" value="TFE"/>
</dbReference>
<dbReference type="PANTHER" id="PTHR13097:SF7">
    <property type="entry name" value="GENERAL TRANSCRIPTION FACTOR IIE SUBUNIT 1"/>
    <property type="match status" value="1"/>
</dbReference>
<comment type="caution">
    <text evidence="6">The sequence shown here is derived from an EMBL/GenBank/DDBJ whole genome shotgun (WGS) entry which is preliminary data.</text>
</comment>
<comment type="similarity">
    <text evidence="4">Belongs to the TFE family.</text>
</comment>
<keyword evidence="7" id="KW-1185">Reference proteome</keyword>
<comment type="domain">
    <text evidence="4">The winged helix domain is involved in binding to DNA in the preinitiation complex.</text>
</comment>
<dbReference type="GO" id="GO:0006367">
    <property type="term" value="P:transcription initiation at RNA polymerase II promoter"/>
    <property type="evidence" value="ECO:0007669"/>
    <property type="project" value="InterPro"/>
</dbReference>
<evidence type="ECO:0000313" key="6">
    <source>
        <dbReference type="EMBL" id="MUN28601.1"/>
    </source>
</evidence>
<accession>A0A6A9QN30</accession>
<dbReference type="GO" id="GO:0003677">
    <property type="term" value="F:DNA binding"/>
    <property type="evidence" value="ECO:0007669"/>
    <property type="project" value="UniProtKB-KW"/>
</dbReference>
<evidence type="ECO:0000313" key="7">
    <source>
        <dbReference type="Proteomes" id="UP000470772"/>
    </source>
</evidence>
<evidence type="ECO:0000259" key="5">
    <source>
        <dbReference type="PROSITE" id="PS51344"/>
    </source>
</evidence>
<reference evidence="6 7" key="1">
    <citation type="submission" date="2019-10" db="EMBL/GenBank/DDBJ databases">
        <title>Sequencing and Assembly of Multiple Reported Metal-Biooxidizing Members of the Extremely Thermoacidophilic Archaeal Family Sulfolobaceae.</title>
        <authorList>
            <person name="Counts J.A."/>
            <person name="Kelly R.M."/>
        </authorList>
    </citation>
    <scope>NUCLEOTIDE SEQUENCE [LARGE SCALE GENOMIC DNA]</scope>
    <source>
        <strain evidence="6 7">DSM 6482</strain>
    </source>
</reference>
<dbReference type="PIRSF" id="PIRSF006373">
    <property type="entry name" value="TF_E_archaea"/>
    <property type="match status" value="1"/>
</dbReference>
<dbReference type="AlphaFoldDB" id="A0A6A9QN30"/>
<dbReference type="GO" id="GO:0006355">
    <property type="term" value="P:regulation of DNA-templated transcription"/>
    <property type="evidence" value="ECO:0007669"/>
    <property type="project" value="InterPro"/>
</dbReference>
<dbReference type="InterPro" id="IPR036390">
    <property type="entry name" value="WH_DNA-bd_sf"/>
</dbReference>
<dbReference type="PROSITE" id="PS51344">
    <property type="entry name" value="HTH_TFE_IIE"/>
    <property type="match status" value="1"/>
</dbReference>
<dbReference type="SUPFAM" id="SSF46785">
    <property type="entry name" value="Winged helix' DNA-binding domain"/>
    <property type="match status" value="1"/>
</dbReference>
<dbReference type="Gene3D" id="1.10.10.10">
    <property type="entry name" value="Winged helix-like DNA-binding domain superfamily/Winged helix DNA-binding domain"/>
    <property type="match status" value="1"/>
</dbReference>
<dbReference type="InterPro" id="IPR016481">
    <property type="entry name" value="TF_E_archaea"/>
</dbReference>
<comment type="subunit">
    <text evidence="4">Monomer. Interaction with RNA polymerase subunits RpoF and RpoE is necessary for Tfe stimulatory transcription activity. Able to interact with Tbp and RNA polymerase in the absence of DNA promoter. Interacts both with the preinitiation and elongation complexes.</text>
</comment>
<organism evidence="6 7">
    <name type="scientific">Sulfuracidifex metallicus DSM 6482 = JCM 9184</name>
    <dbReference type="NCBI Taxonomy" id="523847"/>
    <lineage>
        <taxon>Archaea</taxon>
        <taxon>Thermoproteota</taxon>
        <taxon>Thermoprotei</taxon>
        <taxon>Sulfolobales</taxon>
        <taxon>Sulfolobaceae</taxon>
        <taxon>Sulfuracidifex</taxon>
    </lineage>
</organism>
<name>A0A6A9QN30_SULME</name>
<protein>
    <recommendedName>
        <fullName evidence="4">Transcription factor E</fullName>
        <shortName evidence="4">TFE</shortName>
    </recommendedName>
    <alternativeName>
        <fullName evidence="4">TFIIE subunit alpha homolog</fullName>
    </alternativeName>
    <alternativeName>
        <fullName evidence="4">Transcription initiation factor TFIIE</fullName>
    </alternativeName>
</protein>
<dbReference type="HAMAP" id="MF_01909">
    <property type="entry name" value="TFE_arch"/>
    <property type="match status" value="1"/>
</dbReference>
<evidence type="ECO:0000256" key="3">
    <source>
        <dbReference type="ARBA" id="ARBA00023163"/>
    </source>
</evidence>
<dbReference type="EMBL" id="WGGD01000005">
    <property type="protein sequence ID" value="MUN28601.1"/>
    <property type="molecule type" value="Genomic_DNA"/>
</dbReference>
<keyword evidence="3 4" id="KW-0804">Transcription</keyword>
<feature type="domain" description="HTH TFE/IIEalpha-type" evidence="5">
    <location>
        <begin position="4"/>
        <end position="88"/>
    </location>
</feature>
<dbReference type="InterPro" id="IPR017919">
    <property type="entry name" value="TFIIE/TFIIEa_HTH"/>
</dbReference>
<proteinExistence type="inferred from homology"/>
<sequence>MVSSEELFVSLAESLLGEDVVSVLKLLLDEGVEMTDDEIANKLNMKVNDVRKRLYSLSEQGFVVSRRTREKEKGWYIYFWKPNLDHINEILIERKRQILNKLQSRLEYESSNTFYICSRDMNRYSFEEAFENEFKCPRCGTPLEYYDSEKVKQFLSEKIKTIQNEIEKETKNGTV</sequence>
<dbReference type="RefSeq" id="WP_156016330.1">
    <property type="nucleotide sequence ID" value="NZ_WGGD01000005.1"/>
</dbReference>
<dbReference type="InterPro" id="IPR002853">
    <property type="entry name" value="TFIIE_asu"/>
</dbReference>
<evidence type="ECO:0000256" key="4">
    <source>
        <dbReference type="HAMAP-Rule" id="MF_01909"/>
    </source>
</evidence>
<keyword evidence="1 4" id="KW-0805">Transcription regulation</keyword>
<keyword evidence="2 4" id="KW-0238">DNA-binding</keyword>
<gene>
    <name evidence="4" type="primary">tfe</name>
    <name evidence="6" type="ORF">GC250_03885</name>
</gene>
<comment type="function">
    <text evidence="4">Transcription factor that plays a role in the activation of archaeal genes transcribed by RNA polymerase. Facilitates transcription initiation by enhancing TATA-box recognition by TATA-box-binding protein (Tbp), and transcription factor B (Tfb) and RNA polymerase recruitment. Not absolutely required for transcription in vitro, but particularly important in cases where Tbp or Tfb function is not optimal. It dynamically alters the nucleic acid-binding properties of RNA polymerases by stabilizing the initiation complex and destabilizing elongation complexes. Seems to translocate with the RNA polymerase following initiation and acts by binding to the non template strand of the transcription bubble in elongation complexes.</text>
</comment>
<evidence type="ECO:0000256" key="2">
    <source>
        <dbReference type="ARBA" id="ARBA00023125"/>
    </source>
</evidence>